<dbReference type="EMBL" id="UZAU01000810">
    <property type="status" value="NOT_ANNOTATED_CDS"/>
    <property type="molecule type" value="Genomic_DNA"/>
</dbReference>
<dbReference type="EnsemblPlants" id="evm.model.10.626">
    <property type="protein sequence ID" value="cds.evm.model.10.626"/>
    <property type="gene ID" value="evm.TU.10.626"/>
</dbReference>
<protein>
    <submittedName>
        <fullName evidence="1">Uncharacterized protein</fullName>
    </submittedName>
</protein>
<proteinExistence type="predicted"/>
<evidence type="ECO:0000313" key="2">
    <source>
        <dbReference type="Proteomes" id="UP000596661"/>
    </source>
</evidence>
<name>A0A803QPN0_CANSA</name>
<organism evidence="1 2">
    <name type="scientific">Cannabis sativa</name>
    <name type="common">Hemp</name>
    <name type="synonym">Marijuana</name>
    <dbReference type="NCBI Taxonomy" id="3483"/>
    <lineage>
        <taxon>Eukaryota</taxon>
        <taxon>Viridiplantae</taxon>
        <taxon>Streptophyta</taxon>
        <taxon>Embryophyta</taxon>
        <taxon>Tracheophyta</taxon>
        <taxon>Spermatophyta</taxon>
        <taxon>Magnoliopsida</taxon>
        <taxon>eudicotyledons</taxon>
        <taxon>Gunneridae</taxon>
        <taxon>Pentapetalae</taxon>
        <taxon>rosids</taxon>
        <taxon>fabids</taxon>
        <taxon>Rosales</taxon>
        <taxon>Cannabaceae</taxon>
        <taxon>Cannabis</taxon>
    </lineage>
</organism>
<dbReference type="Gramene" id="evm.model.10.626">
    <property type="protein sequence ID" value="cds.evm.model.10.626"/>
    <property type="gene ID" value="evm.TU.10.626"/>
</dbReference>
<reference evidence="1" key="1">
    <citation type="submission" date="2021-03" db="UniProtKB">
        <authorList>
            <consortium name="EnsemblPlants"/>
        </authorList>
    </citation>
    <scope>IDENTIFICATION</scope>
</reference>
<dbReference type="Proteomes" id="UP000596661">
    <property type="component" value="Unassembled WGS sequence"/>
</dbReference>
<sequence length="147" mass="16651">MMASIHYNFIQPTKPQSCSISKRMSKTIIISVIPKRLISDNAMIEFEYINPIKQHKKGKSKSGLFQSILDCMWNKLFRWKSRDLWKKGTRWLVNDGTQYQDALSPLAAMDMGPCAPSVGSPSHGTTIVDLVLGDVDLFMDIDINDQD</sequence>
<keyword evidence="2" id="KW-1185">Reference proteome</keyword>
<evidence type="ECO:0000313" key="1">
    <source>
        <dbReference type="EnsemblPlants" id="cds.evm.model.10.626"/>
    </source>
</evidence>
<dbReference type="AlphaFoldDB" id="A0A803QPN0"/>
<accession>A0A803QPN0</accession>